<protein>
    <submittedName>
        <fullName evidence="2">Uncharacterized protein</fullName>
    </submittedName>
</protein>
<organism evidence="2 3">
    <name type="scientific">Candida viswanathii</name>
    <dbReference type="NCBI Taxonomy" id="5486"/>
    <lineage>
        <taxon>Eukaryota</taxon>
        <taxon>Fungi</taxon>
        <taxon>Dikarya</taxon>
        <taxon>Ascomycota</taxon>
        <taxon>Saccharomycotina</taxon>
        <taxon>Pichiomycetes</taxon>
        <taxon>Debaryomycetaceae</taxon>
        <taxon>Candida/Lodderomyces clade</taxon>
        <taxon>Candida</taxon>
    </lineage>
</organism>
<keyword evidence="3" id="KW-1185">Reference proteome</keyword>
<dbReference type="GO" id="GO:0110078">
    <property type="term" value="C:TTT Hsp90 cochaperone complex"/>
    <property type="evidence" value="ECO:0007669"/>
    <property type="project" value="InterPro"/>
</dbReference>
<comment type="caution">
    <text evidence="2">The sequence shown here is derived from an EMBL/GenBank/DDBJ whole genome shotgun (WGS) entry which is preliminary data.</text>
</comment>
<sequence length="218" mass="24349">MVLDRLRVRRRDQHPPTLLVIDVLGQGIPSKIQALDLLSHLPALNKRLIPQLKKAVSSCLVHVPPITPTDESLALLTRAYPWVYKLDTESISTISTILSTLNSPPSGSSSSNNYPALSHAHQRSFHQHVQDLLALNQLIIGLDVTSKEIVLALQIQKAIIDLNHPFVSTYTYDFIGAWTILLRRADDDAKRQLELNVASLKKLVNNDAEIIKLCTYIN</sequence>
<dbReference type="EMBL" id="QLNQ01000022">
    <property type="protein sequence ID" value="RCK64465.1"/>
    <property type="molecule type" value="Genomic_DNA"/>
</dbReference>
<dbReference type="Proteomes" id="UP000253472">
    <property type="component" value="Unassembled WGS sequence"/>
</dbReference>
<evidence type="ECO:0000256" key="1">
    <source>
        <dbReference type="ARBA" id="ARBA00034736"/>
    </source>
</evidence>
<comment type="similarity">
    <text evidence="1">Belongs to the TTI2 family.</text>
</comment>
<name>A0A367YF18_9ASCO</name>
<accession>A0A367YF18</accession>
<evidence type="ECO:0000313" key="3">
    <source>
        <dbReference type="Proteomes" id="UP000253472"/>
    </source>
</evidence>
<dbReference type="Pfam" id="PF10521">
    <property type="entry name" value="Tti2"/>
    <property type="match status" value="1"/>
</dbReference>
<reference evidence="2 3" key="1">
    <citation type="submission" date="2018-06" db="EMBL/GenBank/DDBJ databases">
        <title>Whole genome sequencing of Candida tropicalis (genome annotated by CSBL at Korea University).</title>
        <authorList>
            <person name="Ahn J."/>
        </authorList>
    </citation>
    <scope>NUCLEOTIDE SEQUENCE [LARGE SCALE GENOMIC DNA]</scope>
    <source>
        <strain evidence="2 3">ATCC 20962</strain>
    </source>
</reference>
<proteinExistence type="inferred from homology"/>
<dbReference type="InterPro" id="IPR018870">
    <property type="entry name" value="Tti2"/>
</dbReference>
<evidence type="ECO:0000313" key="2">
    <source>
        <dbReference type="EMBL" id="RCK64465.1"/>
    </source>
</evidence>
<dbReference type="AlphaFoldDB" id="A0A367YF18"/>
<dbReference type="OrthoDB" id="6417021at2759"/>
<gene>
    <name evidence="2" type="ORF">Cantr_00476</name>
</gene>